<evidence type="ECO:0000256" key="5">
    <source>
        <dbReference type="ARBA" id="ARBA00023136"/>
    </source>
</evidence>
<keyword evidence="8" id="KW-1185">Reference proteome</keyword>
<dbReference type="InterPro" id="IPR033479">
    <property type="entry name" value="dCache_1"/>
</dbReference>
<dbReference type="GO" id="GO:0005886">
    <property type="term" value="C:plasma membrane"/>
    <property type="evidence" value="ECO:0007669"/>
    <property type="project" value="UniProtKB-SubCell"/>
</dbReference>
<proteinExistence type="predicted"/>
<name>A0A5Q2N8L0_9FIRM</name>
<evidence type="ECO:0000259" key="6">
    <source>
        <dbReference type="Pfam" id="PF02743"/>
    </source>
</evidence>
<dbReference type="SUPFAM" id="SSF103190">
    <property type="entry name" value="Sensory domain-like"/>
    <property type="match status" value="1"/>
</dbReference>
<dbReference type="Proteomes" id="UP000366051">
    <property type="component" value="Chromosome"/>
</dbReference>
<accession>A0A5Q2N8L0</accession>
<dbReference type="AlphaFoldDB" id="A0A5Q2N8L0"/>
<sequence>MQTARSSGELGDRANRWWFKKIMDGPDKPFVSKSYYSISGNMAVSSVIMPIYRDNELVGIFGSDLKLESLQELVDRTIEGQERYAYIIDGEGYVVAQEIKKLAEQTSEATKEITDLIVATQTNVKKVVSMISESSQQMEQGFHFCFNHDIREGNCVFKQA</sequence>
<dbReference type="EMBL" id="CP045875">
    <property type="protein sequence ID" value="QGG48590.1"/>
    <property type="molecule type" value="Genomic_DNA"/>
</dbReference>
<dbReference type="Pfam" id="PF02743">
    <property type="entry name" value="dCache_1"/>
    <property type="match status" value="1"/>
</dbReference>
<comment type="subcellular location">
    <subcellularLocation>
        <location evidence="1">Cell membrane</location>
        <topology evidence="1">Multi-pass membrane protein</topology>
    </subcellularLocation>
</comment>
<feature type="domain" description="Cache" evidence="6">
    <location>
        <begin position="7"/>
        <end position="112"/>
    </location>
</feature>
<gene>
    <name evidence="7" type="ORF">FTV88_2497</name>
</gene>
<dbReference type="InterPro" id="IPR029151">
    <property type="entry name" value="Sensor-like_sf"/>
</dbReference>
<protein>
    <submittedName>
        <fullName evidence="7">Methyl-accepting chemotaxis protein</fullName>
    </submittedName>
</protein>
<dbReference type="Gene3D" id="1.10.287.950">
    <property type="entry name" value="Methyl-accepting chemotaxis protein"/>
    <property type="match status" value="1"/>
</dbReference>
<reference evidence="8" key="1">
    <citation type="submission" date="2019-11" db="EMBL/GenBank/DDBJ databases">
        <title>Genome sequence of Heliorestis convoluta strain HH, an alkaliphilic and minimalistic phototrophic bacterium from a soda lake in Egypt.</title>
        <authorList>
            <person name="Dewey E.D."/>
            <person name="Stokes L.M."/>
            <person name="Burchell B.M."/>
            <person name="Shaffer K.N."/>
            <person name="Huntington A.M."/>
            <person name="Baker J.M."/>
            <person name="Nadendla S."/>
            <person name="Giglio M.G."/>
            <person name="Touchman J.W."/>
            <person name="Blankenship R.E."/>
            <person name="Madigan M.T."/>
            <person name="Sattley W.M."/>
        </authorList>
    </citation>
    <scope>NUCLEOTIDE SEQUENCE [LARGE SCALE GENOMIC DNA]</scope>
    <source>
        <strain evidence="8">HH</strain>
    </source>
</reference>
<keyword evidence="3" id="KW-0812">Transmembrane</keyword>
<evidence type="ECO:0000256" key="1">
    <source>
        <dbReference type="ARBA" id="ARBA00004651"/>
    </source>
</evidence>
<dbReference type="KEGG" id="hcv:FTV88_2497"/>
<keyword evidence="5" id="KW-0472">Membrane</keyword>
<evidence type="ECO:0000313" key="8">
    <source>
        <dbReference type="Proteomes" id="UP000366051"/>
    </source>
</evidence>
<evidence type="ECO:0000256" key="3">
    <source>
        <dbReference type="ARBA" id="ARBA00022692"/>
    </source>
</evidence>
<evidence type="ECO:0000256" key="2">
    <source>
        <dbReference type="ARBA" id="ARBA00022475"/>
    </source>
</evidence>
<evidence type="ECO:0000256" key="4">
    <source>
        <dbReference type="ARBA" id="ARBA00022989"/>
    </source>
</evidence>
<organism evidence="7 8">
    <name type="scientific">Heliorestis convoluta</name>
    <dbReference type="NCBI Taxonomy" id="356322"/>
    <lineage>
        <taxon>Bacteria</taxon>
        <taxon>Bacillati</taxon>
        <taxon>Bacillota</taxon>
        <taxon>Clostridia</taxon>
        <taxon>Eubacteriales</taxon>
        <taxon>Heliobacteriaceae</taxon>
        <taxon>Heliorestis</taxon>
    </lineage>
</organism>
<dbReference type="Gene3D" id="3.30.450.20">
    <property type="entry name" value="PAS domain"/>
    <property type="match status" value="1"/>
</dbReference>
<keyword evidence="2" id="KW-1003">Cell membrane</keyword>
<dbReference type="SUPFAM" id="SSF58104">
    <property type="entry name" value="Methyl-accepting chemotaxis protein (MCP) signaling domain"/>
    <property type="match status" value="1"/>
</dbReference>
<evidence type="ECO:0000313" key="7">
    <source>
        <dbReference type="EMBL" id="QGG48590.1"/>
    </source>
</evidence>
<dbReference type="GO" id="GO:0007165">
    <property type="term" value="P:signal transduction"/>
    <property type="evidence" value="ECO:0007669"/>
    <property type="project" value="InterPro"/>
</dbReference>
<keyword evidence="4" id="KW-1133">Transmembrane helix</keyword>